<evidence type="ECO:0000313" key="4">
    <source>
        <dbReference type="Proteomes" id="UP000469724"/>
    </source>
</evidence>
<dbReference type="PANTHER" id="PTHR43801:SF1">
    <property type="entry name" value="POLYPRENYL SYNTHETASE"/>
    <property type="match status" value="1"/>
</dbReference>
<evidence type="ECO:0000256" key="1">
    <source>
        <dbReference type="SAM" id="MobiDB-lite"/>
    </source>
</evidence>
<organism evidence="3 4">
    <name type="scientific">Desulfolutivibrio sulfodismutans</name>
    <dbReference type="NCBI Taxonomy" id="63561"/>
    <lineage>
        <taxon>Bacteria</taxon>
        <taxon>Pseudomonadati</taxon>
        <taxon>Thermodesulfobacteriota</taxon>
        <taxon>Desulfovibrionia</taxon>
        <taxon>Desulfovibrionales</taxon>
        <taxon>Desulfovibrionaceae</taxon>
        <taxon>Desulfolutivibrio</taxon>
    </lineage>
</organism>
<name>A0A7K3NRC6_9BACT</name>
<accession>A0A7K3NRC6</accession>
<dbReference type="RefSeq" id="WP_163303820.1">
    <property type="nucleotide sequence ID" value="NZ_JAAGRQ010000137.1"/>
</dbReference>
<feature type="compositionally biased region" description="Low complexity" evidence="1">
    <location>
        <begin position="292"/>
        <end position="311"/>
    </location>
</feature>
<sequence length="317" mass="33974">MEHDEPSRKRLFIGLLTGTSLTVCVALAFLWIIPFVGLQNIHPGAPWIMGILLGAVILLVLWACLSLVASVALGRSILFSERLRGVTAKVFLPLMTLFGWMLGISKEKVRGSFIKVNNELVSSDAGKYEPKQILVLLPHCLQNSRCNRRLTYDIQNCKRCGKCPVAGLLDLADHYGAHLAIATGGTIARRIVVQKRPRLILAVACERDLASGIQDTYPIPVYGVLNERPHGPCLDTTVSLAALEQALRYFLKELPEGPPVAELLPTLGRGGLRGGRRAGRKAEEARTPGQPPSAASEAPEAPGAPDAQAASGGPGSS</sequence>
<protein>
    <submittedName>
        <fullName evidence="3">DUF116 domain-containing protein</fullName>
    </submittedName>
</protein>
<evidence type="ECO:0000256" key="2">
    <source>
        <dbReference type="SAM" id="Phobius"/>
    </source>
</evidence>
<dbReference type="PANTHER" id="PTHR43801">
    <property type="entry name" value="NUCLEOTIDE-BINDING PROTEIN-RELATED"/>
    <property type="match status" value="1"/>
</dbReference>
<gene>
    <name evidence="3" type="ORF">G3N56_18610</name>
</gene>
<feature type="transmembrane region" description="Helical" evidence="2">
    <location>
        <begin position="12"/>
        <end position="33"/>
    </location>
</feature>
<reference evidence="3 4" key="1">
    <citation type="submission" date="2020-02" db="EMBL/GenBank/DDBJ databases">
        <title>Comparative genomics of sulfur disproportionating microorganisms.</title>
        <authorList>
            <person name="Ward L.M."/>
            <person name="Bertran E."/>
            <person name="Johnston D.T."/>
        </authorList>
    </citation>
    <scope>NUCLEOTIDE SEQUENCE [LARGE SCALE GENOMIC DNA]</scope>
    <source>
        <strain evidence="3 4">DSM 3696</strain>
    </source>
</reference>
<dbReference type="AlphaFoldDB" id="A0A7K3NRC6"/>
<dbReference type="InterPro" id="IPR002829">
    <property type="entry name" value="DUF116"/>
</dbReference>
<evidence type="ECO:0000313" key="3">
    <source>
        <dbReference type="EMBL" id="NDY58752.1"/>
    </source>
</evidence>
<dbReference type="Pfam" id="PF01976">
    <property type="entry name" value="DUF116"/>
    <property type="match status" value="1"/>
</dbReference>
<dbReference type="EMBL" id="JAAGRQ010000137">
    <property type="protein sequence ID" value="NDY58752.1"/>
    <property type="molecule type" value="Genomic_DNA"/>
</dbReference>
<keyword evidence="4" id="KW-1185">Reference proteome</keyword>
<feature type="transmembrane region" description="Helical" evidence="2">
    <location>
        <begin position="45"/>
        <end position="74"/>
    </location>
</feature>
<keyword evidence="2" id="KW-0812">Transmembrane</keyword>
<feature type="region of interest" description="Disordered" evidence="1">
    <location>
        <begin position="261"/>
        <end position="317"/>
    </location>
</feature>
<keyword evidence="2" id="KW-1133">Transmembrane helix</keyword>
<proteinExistence type="predicted"/>
<feature type="transmembrane region" description="Helical" evidence="2">
    <location>
        <begin position="86"/>
        <end position="104"/>
    </location>
</feature>
<dbReference type="Proteomes" id="UP000469724">
    <property type="component" value="Unassembled WGS sequence"/>
</dbReference>
<keyword evidence="2" id="KW-0472">Membrane</keyword>
<comment type="caution">
    <text evidence="3">The sequence shown here is derived from an EMBL/GenBank/DDBJ whole genome shotgun (WGS) entry which is preliminary data.</text>
</comment>